<evidence type="ECO:0000313" key="3">
    <source>
        <dbReference type="Proteomes" id="UP001237642"/>
    </source>
</evidence>
<reference evidence="2" key="1">
    <citation type="submission" date="2023-02" db="EMBL/GenBank/DDBJ databases">
        <title>Genome of toxic invasive species Heracleum sosnowskyi carries increased number of genes despite the absence of recent whole-genome duplications.</title>
        <authorList>
            <person name="Schelkunov M."/>
            <person name="Shtratnikova V."/>
            <person name="Makarenko M."/>
            <person name="Klepikova A."/>
            <person name="Omelchenko D."/>
            <person name="Novikova G."/>
            <person name="Obukhova E."/>
            <person name="Bogdanov V."/>
            <person name="Penin A."/>
            <person name="Logacheva M."/>
        </authorList>
    </citation>
    <scope>NUCLEOTIDE SEQUENCE</scope>
    <source>
        <strain evidence="2">Hsosn_3</strain>
        <tissue evidence="2">Leaf</tissue>
    </source>
</reference>
<dbReference type="GO" id="GO:0005737">
    <property type="term" value="C:cytoplasm"/>
    <property type="evidence" value="ECO:0007669"/>
    <property type="project" value="TreeGrafter"/>
</dbReference>
<reference evidence="2" key="2">
    <citation type="submission" date="2023-05" db="EMBL/GenBank/DDBJ databases">
        <authorList>
            <person name="Schelkunov M.I."/>
        </authorList>
    </citation>
    <scope>NUCLEOTIDE SEQUENCE</scope>
    <source>
        <strain evidence="2">Hsosn_3</strain>
        <tissue evidence="2">Leaf</tissue>
    </source>
</reference>
<gene>
    <name evidence="2" type="ORF">POM88_021328</name>
</gene>
<sequence>MTYGCGQRLMCVLEWERSRVLASRSSGTEGGEAVGCTYKGYFYLVTEDGLSVVLPSISVSSNFFPVEAIGHRQKTVSTATASQAGILFESKGIKQKSFLPWKIELLDRLLLLSLEIGFPKVVIVVNVVAKKKPYEDSISNIFLAPQGEVEDPQVGQEGEASGSSGESNDLGLEDPEDLDLLDANLAMPE</sequence>
<dbReference type="AlphaFoldDB" id="A0AAD8IFN3"/>
<accession>A0AAD8IFN3</accession>
<feature type="compositionally biased region" description="Low complexity" evidence="1">
    <location>
        <begin position="155"/>
        <end position="170"/>
    </location>
</feature>
<dbReference type="PANTHER" id="PTHR13650:SF0">
    <property type="entry name" value="SPATACSIN"/>
    <property type="match status" value="1"/>
</dbReference>
<organism evidence="2 3">
    <name type="scientific">Heracleum sosnowskyi</name>
    <dbReference type="NCBI Taxonomy" id="360622"/>
    <lineage>
        <taxon>Eukaryota</taxon>
        <taxon>Viridiplantae</taxon>
        <taxon>Streptophyta</taxon>
        <taxon>Embryophyta</taxon>
        <taxon>Tracheophyta</taxon>
        <taxon>Spermatophyta</taxon>
        <taxon>Magnoliopsida</taxon>
        <taxon>eudicotyledons</taxon>
        <taxon>Gunneridae</taxon>
        <taxon>Pentapetalae</taxon>
        <taxon>asterids</taxon>
        <taxon>campanulids</taxon>
        <taxon>Apiales</taxon>
        <taxon>Apiaceae</taxon>
        <taxon>Apioideae</taxon>
        <taxon>apioid superclade</taxon>
        <taxon>Tordylieae</taxon>
        <taxon>Tordyliinae</taxon>
        <taxon>Heracleum</taxon>
    </lineage>
</organism>
<dbReference type="Proteomes" id="UP001237642">
    <property type="component" value="Unassembled WGS sequence"/>
</dbReference>
<evidence type="ECO:0000256" key="1">
    <source>
        <dbReference type="SAM" id="MobiDB-lite"/>
    </source>
</evidence>
<dbReference type="EMBL" id="JAUIZM010000005">
    <property type="protein sequence ID" value="KAK1383593.1"/>
    <property type="molecule type" value="Genomic_DNA"/>
</dbReference>
<comment type="caution">
    <text evidence="2">The sequence shown here is derived from an EMBL/GenBank/DDBJ whole genome shotgun (WGS) entry which is preliminary data.</text>
</comment>
<feature type="region of interest" description="Disordered" evidence="1">
    <location>
        <begin position="145"/>
        <end position="175"/>
    </location>
</feature>
<keyword evidence="3" id="KW-1185">Reference proteome</keyword>
<proteinExistence type="predicted"/>
<dbReference type="PANTHER" id="PTHR13650">
    <property type="entry name" value="SPATACSIN"/>
    <property type="match status" value="1"/>
</dbReference>
<name>A0AAD8IFN3_9APIA</name>
<protein>
    <submittedName>
        <fullName evidence="2">Uncharacterized protein</fullName>
    </submittedName>
</protein>
<dbReference type="InterPro" id="IPR028103">
    <property type="entry name" value="Spatacsin"/>
</dbReference>
<evidence type="ECO:0000313" key="2">
    <source>
        <dbReference type="EMBL" id="KAK1383593.1"/>
    </source>
</evidence>